<evidence type="ECO:0000256" key="1">
    <source>
        <dbReference type="ARBA" id="ARBA00006926"/>
    </source>
</evidence>
<gene>
    <name evidence="5" type="ORF">GCM10022231_12810</name>
</gene>
<name>A0ABP7NWM3_9ACTN</name>
<dbReference type="InterPro" id="IPR036249">
    <property type="entry name" value="Thioredoxin-like_sf"/>
</dbReference>
<dbReference type="PANTHER" id="PTHR11592:SF40">
    <property type="entry name" value="THIOREDOXIN_GLUTATHIONE PEROXIDASE BTUE"/>
    <property type="match status" value="1"/>
</dbReference>
<dbReference type="PROSITE" id="PS51355">
    <property type="entry name" value="GLUTATHIONE_PEROXID_3"/>
    <property type="match status" value="1"/>
</dbReference>
<evidence type="ECO:0000256" key="2">
    <source>
        <dbReference type="ARBA" id="ARBA00022559"/>
    </source>
</evidence>
<accession>A0ABP7NWM3</accession>
<keyword evidence="2 4" id="KW-0575">Peroxidase</keyword>
<dbReference type="Gene3D" id="3.40.30.10">
    <property type="entry name" value="Glutaredoxin"/>
    <property type="match status" value="1"/>
</dbReference>
<dbReference type="PRINTS" id="PR01011">
    <property type="entry name" value="GLUTPROXDASE"/>
</dbReference>
<dbReference type="PIRSF" id="PIRSF000303">
    <property type="entry name" value="Glutathion_perox"/>
    <property type="match status" value="1"/>
</dbReference>
<dbReference type="CDD" id="cd00340">
    <property type="entry name" value="GSH_Peroxidase"/>
    <property type="match status" value="1"/>
</dbReference>
<dbReference type="SUPFAM" id="SSF52833">
    <property type="entry name" value="Thioredoxin-like"/>
    <property type="match status" value="1"/>
</dbReference>
<dbReference type="GO" id="GO:0004601">
    <property type="term" value="F:peroxidase activity"/>
    <property type="evidence" value="ECO:0007669"/>
    <property type="project" value="UniProtKB-KW"/>
</dbReference>
<organism evidence="5 6">
    <name type="scientific">Gordonia caeni</name>
    <dbReference type="NCBI Taxonomy" id="1007097"/>
    <lineage>
        <taxon>Bacteria</taxon>
        <taxon>Bacillati</taxon>
        <taxon>Actinomycetota</taxon>
        <taxon>Actinomycetes</taxon>
        <taxon>Mycobacteriales</taxon>
        <taxon>Gordoniaceae</taxon>
        <taxon>Gordonia</taxon>
    </lineage>
</organism>
<comment type="caution">
    <text evidence="5">The sequence shown here is derived from an EMBL/GenBank/DDBJ whole genome shotgun (WGS) entry which is preliminary data.</text>
</comment>
<evidence type="ECO:0000313" key="6">
    <source>
        <dbReference type="Proteomes" id="UP001418444"/>
    </source>
</evidence>
<keyword evidence="3 4" id="KW-0560">Oxidoreductase</keyword>
<evidence type="ECO:0000256" key="3">
    <source>
        <dbReference type="ARBA" id="ARBA00023002"/>
    </source>
</evidence>
<comment type="similarity">
    <text evidence="1 4">Belongs to the glutathione peroxidase family.</text>
</comment>
<dbReference type="Proteomes" id="UP001418444">
    <property type="component" value="Unassembled WGS sequence"/>
</dbReference>
<keyword evidence="6" id="KW-1185">Reference proteome</keyword>
<protein>
    <recommendedName>
        <fullName evidence="4">Glutathione peroxidase</fullName>
    </recommendedName>
</protein>
<dbReference type="EMBL" id="BAAAZW010000003">
    <property type="protein sequence ID" value="GAA3955608.1"/>
    <property type="molecule type" value="Genomic_DNA"/>
</dbReference>
<proteinExistence type="inferred from homology"/>
<sequence>MTFLTVVTRVWGMTQNSHGIKDIPVRALDGGEVALTDFSGPLLIVNVASKCGLTPQYAKLEQLAQDYGPRGLTVVGVPCNQFMGQEPGSAEEIATFCSTTYGVTFPLLEKTDVNGDDRHPLYAALTETPDADGEAGDIQWNFEKFLVGADGAVLGRFRPRTEPDAPEVIAAVEAAV</sequence>
<dbReference type="InterPro" id="IPR000889">
    <property type="entry name" value="Glutathione_peroxidase"/>
</dbReference>
<dbReference type="Pfam" id="PF00255">
    <property type="entry name" value="GSHPx"/>
    <property type="match status" value="1"/>
</dbReference>
<evidence type="ECO:0000313" key="5">
    <source>
        <dbReference type="EMBL" id="GAA3955608.1"/>
    </source>
</evidence>
<dbReference type="PANTHER" id="PTHR11592">
    <property type="entry name" value="GLUTATHIONE PEROXIDASE"/>
    <property type="match status" value="1"/>
</dbReference>
<evidence type="ECO:0000256" key="4">
    <source>
        <dbReference type="RuleBase" id="RU000499"/>
    </source>
</evidence>
<reference evidence="6" key="1">
    <citation type="journal article" date="2019" name="Int. J. Syst. Evol. Microbiol.">
        <title>The Global Catalogue of Microorganisms (GCM) 10K type strain sequencing project: providing services to taxonomists for standard genome sequencing and annotation.</title>
        <authorList>
            <consortium name="The Broad Institute Genomics Platform"/>
            <consortium name="The Broad Institute Genome Sequencing Center for Infectious Disease"/>
            <person name="Wu L."/>
            <person name="Ma J."/>
        </authorList>
    </citation>
    <scope>NUCLEOTIDE SEQUENCE [LARGE SCALE GENOMIC DNA]</scope>
    <source>
        <strain evidence="6">JCM 16923</strain>
    </source>
</reference>